<dbReference type="CDD" id="cd08884">
    <property type="entry name" value="RHO_alpha_C_GbcA-like"/>
    <property type="match status" value="1"/>
</dbReference>
<keyword evidence="3" id="KW-0479">Metal-binding</keyword>
<dbReference type="EMBL" id="JBHSNY010000016">
    <property type="protein sequence ID" value="MFC5639073.1"/>
    <property type="molecule type" value="Genomic_DNA"/>
</dbReference>
<dbReference type="RefSeq" id="WP_381030761.1">
    <property type="nucleotide sequence ID" value="NZ_JBHSNY010000016.1"/>
</dbReference>
<evidence type="ECO:0000313" key="8">
    <source>
        <dbReference type="EMBL" id="MFC5639073.1"/>
    </source>
</evidence>
<keyword evidence="2" id="KW-0001">2Fe-2S</keyword>
<keyword evidence="8" id="KW-0223">Dioxygenase</keyword>
<keyword evidence="6" id="KW-0411">Iron-sulfur</keyword>
<sequence length="422" mass="47621">MTVTHTSIEKPSLDIASVVNRRAAGHSLEAPFYTSQEIYELDLDVIFGRHWFFCATEAEIPEAGDYVTVNVGPHSVIIVRDDDEEIRAFRNVCRHRGARLLDQGCGSVGNIVCPYHQWTYRTDGSLVFAEYQPSTFDREQFGLRPVHVRTVGGLVFFCLSDEPPSDFDEFSRFVEPYLLPYDLRTAKVAHQTDIVERGNWKLVMENNRECHHCDVSHPELLTAYFPFNRHSEEDVPPRMRPLYERYKAAEAALTATRTAAGFPQEERRELDSRPTGFQLFHLPLDGAGASLGKGGEQVCKKLLGSITDPKFGDLSLHMQPNAWFHFLSDHAVVFWVQPLSPGETLVRTTWLVHPDAVEGVDYDVDALTAVWKATNDQDRALVEATQCGVANPGYVPGPYSTVEDDVEAFVNWYVKRIRSSLG</sequence>
<reference evidence="9" key="1">
    <citation type="journal article" date="2019" name="Int. J. Syst. Evol. Microbiol.">
        <title>The Global Catalogue of Microorganisms (GCM) 10K type strain sequencing project: providing services to taxonomists for standard genome sequencing and annotation.</title>
        <authorList>
            <consortium name="The Broad Institute Genomics Platform"/>
            <consortium name="The Broad Institute Genome Sequencing Center for Infectious Disease"/>
            <person name="Wu L."/>
            <person name="Ma J."/>
        </authorList>
    </citation>
    <scope>NUCLEOTIDE SEQUENCE [LARGE SCALE GENOMIC DNA]</scope>
    <source>
        <strain evidence="9">CGMCC 4.7248</strain>
    </source>
</reference>
<keyword evidence="4 8" id="KW-0560">Oxidoreductase</keyword>
<evidence type="ECO:0000259" key="7">
    <source>
        <dbReference type="PROSITE" id="PS51296"/>
    </source>
</evidence>
<comment type="caution">
    <text evidence="8">The sequence shown here is derived from an EMBL/GenBank/DDBJ whole genome shotgun (WGS) entry which is preliminary data.</text>
</comment>
<evidence type="ECO:0000256" key="4">
    <source>
        <dbReference type="ARBA" id="ARBA00023002"/>
    </source>
</evidence>
<gene>
    <name evidence="8" type="ORF">ACFPZJ_36110</name>
</gene>
<dbReference type="InterPro" id="IPR017941">
    <property type="entry name" value="Rieske_2Fe-2S"/>
</dbReference>
<name>A0ABW0UZP8_9ACTN</name>
<dbReference type="InterPro" id="IPR001663">
    <property type="entry name" value="Rng_hydr_dOase-A"/>
</dbReference>
<proteinExistence type="predicted"/>
<dbReference type="InterPro" id="IPR036922">
    <property type="entry name" value="Rieske_2Fe-2S_sf"/>
</dbReference>
<protein>
    <submittedName>
        <fullName evidence="8">Aromatic ring-hydroxylating dioxygenase subunit alpha</fullName>
        <ecNumber evidence="8">1.14.13.-</ecNumber>
    </submittedName>
</protein>
<dbReference type="EC" id="1.14.13.-" evidence="8"/>
<dbReference type="PANTHER" id="PTHR43756">
    <property type="entry name" value="CHOLINE MONOOXYGENASE, CHLOROPLASTIC"/>
    <property type="match status" value="1"/>
</dbReference>
<dbReference type="Pfam" id="PF00848">
    <property type="entry name" value="Ring_hydroxyl_A"/>
    <property type="match status" value="1"/>
</dbReference>
<dbReference type="PANTHER" id="PTHR43756:SF5">
    <property type="entry name" value="CHOLINE MONOOXYGENASE, CHLOROPLASTIC"/>
    <property type="match status" value="1"/>
</dbReference>
<organism evidence="8 9">
    <name type="scientific">Streptomyces bullii</name>
    <dbReference type="NCBI Taxonomy" id="349910"/>
    <lineage>
        <taxon>Bacteria</taxon>
        <taxon>Bacillati</taxon>
        <taxon>Actinomycetota</taxon>
        <taxon>Actinomycetes</taxon>
        <taxon>Kitasatosporales</taxon>
        <taxon>Streptomycetaceae</taxon>
        <taxon>Streptomyces</taxon>
    </lineage>
</organism>
<evidence type="ECO:0000256" key="1">
    <source>
        <dbReference type="ARBA" id="ARBA00001962"/>
    </source>
</evidence>
<dbReference type="InterPro" id="IPR015879">
    <property type="entry name" value="Ring_hydroxy_dOase_asu_C_dom"/>
</dbReference>
<accession>A0ABW0UZP8</accession>
<evidence type="ECO:0000256" key="5">
    <source>
        <dbReference type="ARBA" id="ARBA00023004"/>
    </source>
</evidence>
<keyword evidence="5" id="KW-0408">Iron</keyword>
<dbReference type="CDD" id="cd03469">
    <property type="entry name" value="Rieske_RO_Alpha_N"/>
    <property type="match status" value="1"/>
</dbReference>
<keyword evidence="9" id="KW-1185">Reference proteome</keyword>
<dbReference type="SUPFAM" id="SSF55961">
    <property type="entry name" value="Bet v1-like"/>
    <property type="match status" value="1"/>
</dbReference>
<dbReference type="SUPFAM" id="SSF50022">
    <property type="entry name" value="ISP domain"/>
    <property type="match status" value="1"/>
</dbReference>
<dbReference type="Gene3D" id="2.102.10.10">
    <property type="entry name" value="Rieske [2Fe-2S] iron-sulphur domain"/>
    <property type="match status" value="1"/>
</dbReference>
<dbReference type="Gene3D" id="3.90.380.10">
    <property type="entry name" value="Naphthalene 1,2-dioxygenase Alpha Subunit, Chain A, domain 1"/>
    <property type="match status" value="1"/>
</dbReference>
<dbReference type="GO" id="GO:0051213">
    <property type="term" value="F:dioxygenase activity"/>
    <property type="evidence" value="ECO:0007669"/>
    <property type="project" value="UniProtKB-KW"/>
</dbReference>
<evidence type="ECO:0000313" key="9">
    <source>
        <dbReference type="Proteomes" id="UP001596154"/>
    </source>
</evidence>
<evidence type="ECO:0000256" key="6">
    <source>
        <dbReference type="ARBA" id="ARBA00023014"/>
    </source>
</evidence>
<comment type="cofactor">
    <cofactor evidence="1">
        <name>Fe cation</name>
        <dbReference type="ChEBI" id="CHEBI:24875"/>
    </cofactor>
</comment>
<evidence type="ECO:0000256" key="2">
    <source>
        <dbReference type="ARBA" id="ARBA00022714"/>
    </source>
</evidence>
<evidence type="ECO:0000256" key="3">
    <source>
        <dbReference type="ARBA" id="ARBA00022723"/>
    </source>
</evidence>
<dbReference type="PROSITE" id="PS51296">
    <property type="entry name" value="RIESKE"/>
    <property type="match status" value="1"/>
</dbReference>
<dbReference type="PRINTS" id="PR00090">
    <property type="entry name" value="RNGDIOXGNASE"/>
</dbReference>
<dbReference type="Pfam" id="PF00355">
    <property type="entry name" value="Rieske"/>
    <property type="match status" value="1"/>
</dbReference>
<dbReference type="Proteomes" id="UP001596154">
    <property type="component" value="Unassembled WGS sequence"/>
</dbReference>
<feature type="domain" description="Rieske" evidence="7">
    <location>
        <begin position="51"/>
        <end position="157"/>
    </location>
</feature>